<accession>A0AAD7NX62</accession>
<protein>
    <recommendedName>
        <fullName evidence="4">Cytochrome P450</fullName>
    </recommendedName>
</protein>
<feature type="transmembrane region" description="Helical" evidence="1">
    <location>
        <begin position="6"/>
        <end position="29"/>
    </location>
</feature>
<gene>
    <name evidence="2" type="ORF">DFH07DRAFT_1033699</name>
</gene>
<proteinExistence type="predicted"/>
<evidence type="ECO:0008006" key="4">
    <source>
        <dbReference type="Google" id="ProtNLM"/>
    </source>
</evidence>
<comment type="caution">
    <text evidence="2">The sequence shown here is derived from an EMBL/GenBank/DDBJ whole genome shotgun (WGS) entry which is preliminary data.</text>
</comment>
<sequence length="399" mass="44842">MPTIPELYGICICTAILIFLILTHFCIFFRRCPIHHRTPADIHLLLDPPTVSTNTLLHSRASPNTRLHRAFELTNTFVSADPFVHSGFVKKSIALLRAAKDWKAFTGIAVQAVELSLPDSTTPFPEFVRSATLRTIVVGLLDHQVDSTYLDAHDVGIVADSITDIWLLSKKPDPIPQHRLAMLNTHLRRLIPDQDEYPNPLDFVIPAWETLWRLVAATLAHIHTDTEACRAFDALLKNPRAEQFRADRLDDTAPSVENYINESLRLYPPVRHITRHIFRRCILTHFLPRFLAARLSPRIDIEVADIESAQRSVFWGSDPDTYDPTRFLRAPDLAKEVLAFGNGPLKCKAAHWAPMAAALIVGAILGRVDGTGHHFVRGERIGGRVGWDGWLVQRVDGAT</sequence>
<dbReference type="GO" id="GO:0020037">
    <property type="term" value="F:heme binding"/>
    <property type="evidence" value="ECO:0007669"/>
    <property type="project" value="InterPro"/>
</dbReference>
<dbReference type="AlphaFoldDB" id="A0AAD7NX62"/>
<dbReference type="SUPFAM" id="SSF48264">
    <property type="entry name" value="Cytochrome P450"/>
    <property type="match status" value="1"/>
</dbReference>
<dbReference type="InterPro" id="IPR001128">
    <property type="entry name" value="Cyt_P450"/>
</dbReference>
<keyword evidence="1" id="KW-0472">Membrane</keyword>
<dbReference type="EMBL" id="JARJLG010000008">
    <property type="protein sequence ID" value="KAJ7778824.1"/>
    <property type="molecule type" value="Genomic_DNA"/>
</dbReference>
<evidence type="ECO:0000256" key="1">
    <source>
        <dbReference type="SAM" id="Phobius"/>
    </source>
</evidence>
<name>A0AAD7NX62_9AGAR</name>
<dbReference type="GO" id="GO:0005506">
    <property type="term" value="F:iron ion binding"/>
    <property type="evidence" value="ECO:0007669"/>
    <property type="project" value="InterPro"/>
</dbReference>
<keyword evidence="3" id="KW-1185">Reference proteome</keyword>
<keyword evidence="1" id="KW-0812">Transmembrane</keyword>
<keyword evidence="1" id="KW-1133">Transmembrane helix</keyword>
<dbReference type="InterPro" id="IPR036396">
    <property type="entry name" value="Cyt_P450_sf"/>
</dbReference>
<dbReference type="GO" id="GO:0004497">
    <property type="term" value="F:monooxygenase activity"/>
    <property type="evidence" value="ECO:0007669"/>
    <property type="project" value="InterPro"/>
</dbReference>
<evidence type="ECO:0000313" key="3">
    <source>
        <dbReference type="Proteomes" id="UP001215280"/>
    </source>
</evidence>
<evidence type="ECO:0000313" key="2">
    <source>
        <dbReference type="EMBL" id="KAJ7778824.1"/>
    </source>
</evidence>
<dbReference type="Pfam" id="PF00067">
    <property type="entry name" value="p450"/>
    <property type="match status" value="1"/>
</dbReference>
<dbReference type="Gene3D" id="1.10.630.10">
    <property type="entry name" value="Cytochrome P450"/>
    <property type="match status" value="1"/>
</dbReference>
<dbReference type="Proteomes" id="UP001215280">
    <property type="component" value="Unassembled WGS sequence"/>
</dbReference>
<organism evidence="2 3">
    <name type="scientific">Mycena maculata</name>
    <dbReference type="NCBI Taxonomy" id="230809"/>
    <lineage>
        <taxon>Eukaryota</taxon>
        <taxon>Fungi</taxon>
        <taxon>Dikarya</taxon>
        <taxon>Basidiomycota</taxon>
        <taxon>Agaricomycotina</taxon>
        <taxon>Agaricomycetes</taxon>
        <taxon>Agaricomycetidae</taxon>
        <taxon>Agaricales</taxon>
        <taxon>Marasmiineae</taxon>
        <taxon>Mycenaceae</taxon>
        <taxon>Mycena</taxon>
    </lineage>
</organism>
<reference evidence="2" key="1">
    <citation type="submission" date="2023-03" db="EMBL/GenBank/DDBJ databases">
        <title>Massive genome expansion in bonnet fungi (Mycena s.s.) driven by repeated elements and novel gene families across ecological guilds.</title>
        <authorList>
            <consortium name="Lawrence Berkeley National Laboratory"/>
            <person name="Harder C.B."/>
            <person name="Miyauchi S."/>
            <person name="Viragh M."/>
            <person name="Kuo A."/>
            <person name="Thoen E."/>
            <person name="Andreopoulos B."/>
            <person name="Lu D."/>
            <person name="Skrede I."/>
            <person name="Drula E."/>
            <person name="Henrissat B."/>
            <person name="Morin E."/>
            <person name="Kohler A."/>
            <person name="Barry K."/>
            <person name="LaButti K."/>
            <person name="Morin E."/>
            <person name="Salamov A."/>
            <person name="Lipzen A."/>
            <person name="Mereny Z."/>
            <person name="Hegedus B."/>
            <person name="Baldrian P."/>
            <person name="Stursova M."/>
            <person name="Weitz H."/>
            <person name="Taylor A."/>
            <person name="Grigoriev I.V."/>
            <person name="Nagy L.G."/>
            <person name="Martin F."/>
            <person name="Kauserud H."/>
        </authorList>
    </citation>
    <scope>NUCLEOTIDE SEQUENCE</scope>
    <source>
        <strain evidence="2">CBHHK188m</strain>
    </source>
</reference>
<dbReference type="GO" id="GO:0016705">
    <property type="term" value="F:oxidoreductase activity, acting on paired donors, with incorporation or reduction of molecular oxygen"/>
    <property type="evidence" value="ECO:0007669"/>
    <property type="project" value="InterPro"/>
</dbReference>